<gene>
    <name evidence="1" type="ORF">NMOB1V02_LOCUS5690</name>
</gene>
<protein>
    <submittedName>
        <fullName evidence="1">Uncharacterized protein</fullName>
    </submittedName>
</protein>
<accession>A0A7R9GEJ5</accession>
<dbReference type="Proteomes" id="UP000678499">
    <property type="component" value="Unassembled WGS sequence"/>
</dbReference>
<dbReference type="EMBL" id="CAJPEX010001076">
    <property type="protein sequence ID" value="CAG0918126.1"/>
    <property type="molecule type" value="Genomic_DNA"/>
</dbReference>
<evidence type="ECO:0000313" key="1">
    <source>
        <dbReference type="EMBL" id="CAD7277974.1"/>
    </source>
</evidence>
<organism evidence="1">
    <name type="scientific">Notodromas monacha</name>
    <dbReference type="NCBI Taxonomy" id="399045"/>
    <lineage>
        <taxon>Eukaryota</taxon>
        <taxon>Metazoa</taxon>
        <taxon>Ecdysozoa</taxon>
        <taxon>Arthropoda</taxon>
        <taxon>Crustacea</taxon>
        <taxon>Oligostraca</taxon>
        <taxon>Ostracoda</taxon>
        <taxon>Podocopa</taxon>
        <taxon>Podocopida</taxon>
        <taxon>Cypridocopina</taxon>
        <taxon>Cypridoidea</taxon>
        <taxon>Cyprididae</taxon>
        <taxon>Notodromas</taxon>
    </lineage>
</organism>
<reference evidence="1" key="1">
    <citation type="submission" date="2020-11" db="EMBL/GenBank/DDBJ databases">
        <authorList>
            <person name="Tran Van P."/>
        </authorList>
    </citation>
    <scope>NUCLEOTIDE SEQUENCE</scope>
</reference>
<proteinExistence type="predicted"/>
<sequence>MDFTACLSTGCLWTLEPNVFLRFSPPVVVVLAREPVAISIPLTDPMPTVMRGVTSTSRSSPAQRAVIHAQKQDVVVINKRFHIDPNIEREFRLQWTVSRSTLLGFGERFPRCFPCSSYSPNEFGIDTCDGLVLHLLLLDTSVDVCRPQNDTFLRQSKTKRSIPRNNNKKPHDHQQQQYVSLQCIAEKCSRQCRVSTGTCSERYGFSELGIAAGQDRGRELIAPAKGQASFAKSDKVTEKDSRRCHHAIKQVTRPLTFGSSTPPAAV</sequence>
<keyword evidence="2" id="KW-1185">Reference proteome</keyword>
<dbReference type="AlphaFoldDB" id="A0A7R9GEJ5"/>
<evidence type="ECO:0000313" key="2">
    <source>
        <dbReference type="Proteomes" id="UP000678499"/>
    </source>
</evidence>
<name>A0A7R9GEJ5_9CRUS</name>
<dbReference type="EMBL" id="OA883113">
    <property type="protein sequence ID" value="CAD7277974.1"/>
    <property type="molecule type" value="Genomic_DNA"/>
</dbReference>